<dbReference type="Gene3D" id="3.30.565.10">
    <property type="entry name" value="Histidine kinase-like ATPase, C-terminal domain"/>
    <property type="match status" value="1"/>
</dbReference>
<dbReference type="Gene3D" id="1.10.287.130">
    <property type="match status" value="1"/>
</dbReference>
<dbReference type="SUPFAM" id="SSF53850">
    <property type="entry name" value="Periplasmic binding protein-like II"/>
    <property type="match status" value="1"/>
</dbReference>
<keyword evidence="9" id="KW-1133">Transmembrane helix</keyword>
<dbReference type="Gene3D" id="3.40.190.10">
    <property type="entry name" value="Periplasmic binding protein-like II"/>
    <property type="match status" value="1"/>
</dbReference>
<dbReference type="InterPro" id="IPR036890">
    <property type="entry name" value="HATPase_C_sf"/>
</dbReference>
<dbReference type="Pfam" id="PF12974">
    <property type="entry name" value="Phosphonate-bd"/>
    <property type="match status" value="1"/>
</dbReference>
<keyword evidence="9" id="KW-0472">Membrane</keyword>
<dbReference type="PANTHER" id="PTHR43065:SF10">
    <property type="entry name" value="PEROXIDE STRESS-ACTIVATED HISTIDINE KINASE MAK3"/>
    <property type="match status" value="1"/>
</dbReference>
<evidence type="ECO:0000256" key="6">
    <source>
        <dbReference type="ARBA" id="ARBA00022777"/>
    </source>
</evidence>
<keyword evidence="7" id="KW-0067">ATP-binding</keyword>
<organism evidence="12 13">
    <name type="scientific">Parasutterella muris</name>
    <dbReference type="NCBI Taxonomy" id="2565572"/>
    <lineage>
        <taxon>Bacteria</taxon>
        <taxon>Pseudomonadati</taxon>
        <taxon>Pseudomonadota</taxon>
        <taxon>Betaproteobacteria</taxon>
        <taxon>Burkholderiales</taxon>
        <taxon>Sutterellaceae</taxon>
        <taxon>Parasutterella</taxon>
    </lineage>
</organism>
<dbReference type="Proteomes" id="UP000472580">
    <property type="component" value="Unassembled WGS sequence"/>
</dbReference>
<dbReference type="InterPro" id="IPR005467">
    <property type="entry name" value="His_kinase_dom"/>
</dbReference>
<feature type="signal peptide" evidence="10">
    <location>
        <begin position="1"/>
        <end position="28"/>
    </location>
</feature>
<dbReference type="SUPFAM" id="SSF55874">
    <property type="entry name" value="ATPase domain of HSP90 chaperone/DNA topoisomerase II/histidine kinase"/>
    <property type="match status" value="1"/>
</dbReference>
<evidence type="ECO:0000256" key="2">
    <source>
        <dbReference type="ARBA" id="ARBA00012438"/>
    </source>
</evidence>
<evidence type="ECO:0000256" key="10">
    <source>
        <dbReference type="SAM" id="SignalP"/>
    </source>
</evidence>
<evidence type="ECO:0000256" key="8">
    <source>
        <dbReference type="ARBA" id="ARBA00023012"/>
    </source>
</evidence>
<dbReference type="SMART" id="SM00387">
    <property type="entry name" value="HATPase_c"/>
    <property type="match status" value="1"/>
</dbReference>
<dbReference type="Pfam" id="PF02518">
    <property type="entry name" value="HATPase_c"/>
    <property type="match status" value="1"/>
</dbReference>
<feature type="domain" description="Histidine kinase" evidence="11">
    <location>
        <begin position="385"/>
        <end position="599"/>
    </location>
</feature>
<evidence type="ECO:0000313" key="13">
    <source>
        <dbReference type="Proteomes" id="UP000472580"/>
    </source>
</evidence>
<dbReference type="EC" id="2.7.13.3" evidence="2"/>
<keyword evidence="8" id="KW-0902">Two-component regulatory system</keyword>
<evidence type="ECO:0000256" key="4">
    <source>
        <dbReference type="ARBA" id="ARBA00022679"/>
    </source>
</evidence>
<evidence type="ECO:0000256" key="3">
    <source>
        <dbReference type="ARBA" id="ARBA00022553"/>
    </source>
</evidence>
<dbReference type="EMBL" id="WSRP01000046">
    <property type="protein sequence ID" value="MVX57787.1"/>
    <property type="molecule type" value="Genomic_DNA"/>
</dbReference>
<feature type="chain" id="PRO_5026727302" description="histidine kinase" evidence="10">
    <location>
        <begin position="29"/>
        <end position="602"/>
    </location>
</feature>
<evidence type="ECO:0000313" key="12">
    <source>
        <dbReference type="EMBL" id="MVX57787.1"/>
    </source>
</evidence>
<evidence type="ECO:0000256" key="7">
    <source>
        <dbReference type="ARBA" id="ARBA00022840"/>
    </source>
</evidence>
<name>A0A6L6YJF8_9BURK</name>
<dbReference type="InterPro" id="IPR036097">
    <property type="entry name" value="HisK_dim/P_sf"/>
</dbReference>
<dbReference type="GO" id="GO:0000155">
    <property type="term" value="F:phosphorelay sensor kinase activity"/>
    <property type="evidence" value="ECO:0007669"/>
    <property type="project" value="InterPro"/>
</dbReference>
<dbReference type="SMART" id="SM00388">
    <property type="entry name" value="HisKA"/>
    <property type="match status" value="1"/>
</dbReference>
<dbReference type="RefSeq" id="WP_160336202.1">
    <property type="nucleotide sequence ID" value="NZ_WSRP01000046.1"/>
</dbReference>
<keyword evidence="10" id="KW-0732">Signal</keyword>
<dbReference type="InterPro" id="IPR003661">
    <property type="entry name" value="HisK_dim/P_dom"/>
</dbReference>
<dbReference type="PANTHER" id="PTHR43065">
    <property type="entry name" value="SENSOR HISTIDINE KINASE"/>
    <property type="match status" value="1"/>
</dbReference>
<evidence type="ECO:0000256" key="5">
    <source>
        <dbReference type="ARBA" id="ARBA00022741"/>
    </source>
</evidence>
<dbReference type="OrthoDB" id="8872837at2"/>
<evidence type="ECO:0000256" key="1">
    <source>
        <dbReference type="ARBA" id="ARBA00000085"/>
    </source>
</evidence>
<gene>
    <name evidence="12" type="ORF">E5987_11390</name>
</gene>
<feature type="transmembrane region" description="Helical" evidence="9">
    <location>
        <begin position="321"/>
        <end position="343"/>
    </location>
</feature>
<keyword evidence="13" id="KW-1185">Reference proteome</keyword>
<keyword evidence="9" id="KW-0812">Transmembrane</keyword>
<evidence type="ECO:0000259" key="11">
    <source>
        <dbReference type="PROSITE" id="PS50109"/>
    </source>
</evidence>
<sequence>MPLVRLKTSLVCSSILFFSFVTVQTCLAQPVSQNTQAAEIVRIGVVQLEDPYFYLDSFGPTMAFLRQKHPEIVFESEEIPMDIPTAELSRKNFDFLISPSGFYAAHSFSAGLRQIVTRKPDSSRDPSYSVGSLFVVRNNFEGESLASLKGKRAVAYESNSLAGWLSAIAEIIKEGFDHNQFFSSVVFTNYGTPSPINYLLSGRADVAILPTCEYERFLLSRNTVPDDFKVIGSKESSLSCQTSTALYPDVVFSSFPSAKPELVRLITVSLLTNPSGMIKASWSIANDFLAVNRLFQTLNIGPYAKQEISLLSLYERFKREIFLAILLLAGMLFHILRVNQLVLKRTSELRMAIAQRDAVAQVARSRLKRLNYIEKKGMVSQLSSIIAHELKQPLSSVSNYSAGLIKYLSKTGSNDDNLREGLSEIHRGIKKAASIVDKVRSYSKYGAYGTVGIVSLSEITEKALSSIEAYVAGNSPITCKLEGSTFIEADPLELELLVFNVLKNALEAIEPMGKEGRIFCKVFSSQHRVVLQVDDNGPKIKKEKLESMRKALQESIKAEGLGLGLTIILGISEKYDGAVEFEQREPQGIRVTVSFQKKGIND</sequence>
<dbReference type="AlphaFoldDB" id="A0A6L6YJF8"/>
<protein>
    <recommendedName>
        <fullName evidence="2">histidine kinase</fullName>
        <ecNumber evidence="2">2.7.13.3</ecNumber>
    </recommendedName>
</protein>
<keyword evidence="5" id="KW-0547">Nucleotide-binding</keyword>
<keyword evidence="3" id="KW-0597">Phosphoprotein</keyword>
<keyword evidence="4" id="KW-0808">Transferase</keyword>
<reference evidence="12 13" key="1">
    <citation type="submission" date="2019-12" db="EMBL/GenBank/DDBJ databases">
        <title>Microbes associate with the intestines of laboratory mice.</title>
        <authorList>
            <person name="Navarre W."/>
            <person name="Wong E."/>
        </authorList>
    </citation>
    <scope>NUCLEOTIDE SEQUENCE [LARGE SCALE GENOMIC DNA]</scope>
    <source>
        <strain evidence="12 13">NM82_D38</strain>
    </source>
</reference>
<dbReference type="SUPFAM" id="SSF47384">
    <property type="entry name" value="Homodimeric domain of signal transducing histidine kinase"/>
    <property type="match status" value="1"/>
</dbReference>
<dbReference type="InterPro" id="IPR003594">
    <property type="entry name" value="HATPase_dom"/>
</dbReference>
<keyword evidence="6" id="KW-0418">Kinase</keyword>
<dbReference type="GO" id="GO:0005524">
    <property type="term" value="F:ATP binding"/>
    <property type="evidence" value="ECO:0007669"/>
    <property type="project" value="UniProtKB-KW"/>
</dbReference>
<evidence type="ECO:0000256" key="9">
    <source>
        <dbReference type="SAM" id="Phobius"/>
    </source>
</evidence>
<comment type="catalytic activity">
    <reaction evidence="1">
        <text>ATP + protein L-histidine = ADP + protein N-phospho-L-histidine.</text>
        <dbReference type="EC" id="2.7.13.3"/>
    </reaction>
</comment>
<accession>A0A6L6YJF8</accession>
<dbReference type="CDD" id="cd00082">
    <property type="entry name" value="HisKA"/>
    <property type="match status" value="1"/>
</dbReference>
<dbReference type="PROSITE" id="PS50109">
    <property type="entry name" value="HIS_KIN"/>
    <property type="match status" value="1"/>
</dbReference>
<dbReference type="Pfam" id="PF00512">
    <property type="entry name" value="HisKA"/>
    <property type="match status" value="1"/>
</dbReference>
<comment type="caution">
    <text evidence="12">The sequence shown here is derived from an EMBL/GenBank/DDBJ whole genome shotgun (WGS) entry which is preliminary data.</text>
</comment>
<proteinExistence type="predicted"/>